<sequence>MERPSDLDVAKLFSLCLEKMRVLELEVVQVTDFQVAEERARSMGKASFTPMLSSSFNDFSKDDAFWLFLQKGSKDVGCVACRRDNLYSESLSEFWSRTQKRYYGLCDAGVSHSHAPMAVNEIRGSVAYLGEFFIAETARGSRKQLALFTHALHAYAHLKWRPDWLYAFVRLGDNRKGYGVEYGFNRHVPAAQIWPSPPDGRQNSEYLTAISREEILHMADCYWRNPDLFLSFDSLTSVEKFRT</sequence>
<dbReference type="EMBL" id="CP123584">
    <property type="protein sequence ID" value="WZK90740.1"/>
    <property type="molecule type" value="Genomic_DNA"/>
</dbReference>
<dbReference type="RefSeq" id="WP_406649780.1">
    <property type="nucleotide sequence ID" value="NZ_CP123584.1"/>
</dbReference>
<reference evidence="1 2" key="1">
    <citation type="submission" date="2023-04" db="EMBL/GenBank/DDBJ databases">
        <title>Complete genome sequence of Alisedimentitalea scapharcae.</title>
        <authorList>
            <person name="Rong J.-C."/>
            <person name="Yi M.-L."/>
            <person name="Zhao Q."/>
        </authorList>
    </citation>
    <scope>NUCLEOTIDE SEQUENCE [LARGE SCALE GENOMIC DNA]</scope>
    <source>
        <strain evidence="1 2">KCTC 42119</strain>
    </source>
</reference>
<evidence type="ECO:0000313" key="1">
    <source>
        <dbReference type="EMBL" id="WZK90740.1"/>
    </source>
</evidence>
<name>A0ABZ2XX90_9RHOB</name>
<evidence type="ECO:0000313" key="2">
    <source>
        <dbReference type="Proteomes" id="UP001623232"/>
    </source>
</evidence>
<gene>
    <name evidence="1" type="ORF">QEZ52_09385</name>
</gene>
<proteinExistence type="predicted"/>
<organism evidence="1 2">
    <name type="scientific">Aliisedimentitalea scapharcae</name>
    <dbReference type="NCBI Taxonomy" id="1524259"/>
    <lineage>
        <taxon>Bacteria</taxon>
        <taxon>Pseudomonadati</taxon>
        <taxon>Pseudomonadota</taxon>
        <taxon>Alphaproteobacteria</taxon>
        <taxon>Rhodobacterales</taxon>
        <taxon>Roseobacteraceae</taxon>
        <taxon>Aliisedimentitalea</taxon>
    </lineage>
</organism>
<keyword evidence="2" id="KW-1185">Reference proteome</keyword>
<accession>A0ABZ2XX90</accession>
<evidence type="ECO:0008006" key="3">
    <source>
        <dbReference type="Google" id="ProtNLM"/>
    </source>
</evidence>
<dbReference type="Proteomes" id="UP001623232">
    <property type="component" value="Chromosome"/>
</dbReference>
<protein>
    <recommendedName>
        <fullName evidence="3">GNAT family N-acetyltransferase</fullName>
    </recommendedName>
</protein>